<name>A0ABX7AZV8_9PROT</name>
<accession>A0ABX7AZV8</accession>
<dbReference type="Proteomes" id="UP000595197">
    <property type="component" value="Chromosome"/>
</dbReference>
<evidence type="ECO:0000313" key="1">
    <source>
        <dbReference type="EMBL" id="QQP87446.1"/>
    </source>
</evidence>
<organism evidence="1 2">
    <name type="scientific">Skermanella cutis</name>
    <dbReference type="NCBI Taxonomy" id="2775420"/>
    <lineage>
        <taxon>Bacteria</taxon>
        <taxon>Pseudomonadati</taxon>
        <taxon>Pseudomonadota</taxon>
        <taxon>Alphaproteobacteria</taxon>
        <taxon>Rhodospirillales</taxon>
        <taxon>Azospirillaceae</taxon>
        <taxon>Skermanella</taxon>
    </lineage>
</organism>
<keyword evidence="2" id="KW-1185">Reference proteome</keyword>
<dbReference type="EMBL" id="CP067420">
    <property type="protein sequence ID" value="QQP87446.1"/>
    <property type="molecule type" value="Genomic_DNA"/>
</dbReference>
<evidence type="ECO:0000313" key="2">
    <source>
        <dbReference type="Proteomes" id="UP000595197"/>
    </source>
</evidence>
<sequence>MAAIESLKAILDKTYEGMTPKQLMSQSPAALAGVTESDALKLKEAFGIDTIEELATCKYFLWAQALHVLAKTEK</sequence>
<proteinExistence type="predicted"/>
<gene>
    <name evidence="1" type="ORF">IGS68_15140</name>
</gene>
<reference evidence="1" key="1">
    <citation type="submission" date="2021-02" db="EMBL/GenBank/DDBJ databases">
        <title>Skermanella TT6 skin isolate.</title>
        <authorList>
            <person name="Lee K."/>
            <person name="Ganzorig M."/>
        </authorList>
    </citation>
    <scope>NUCLEOTIDE SEQUENCE</scope>
    <source>
        <strain evidence="1">TT6</strain>
    </source>
</reference>
<dbReference type="RefSeq" id="WP_201070515.1">
    <property type="nucleotide sequence ID" value="NZ_CP067420.1"/>
</dbReference>
<protein>
    <submittedName>
        <fullName evidence="1">Uncharacterized protein</fullName>
    </submittedName>
</protein>